<evidence type="ECO:0000256" key="2">
    <source>
        <dbReference type="SAM" id="SignalP"/>
    </source>
</evidence>
<evidence type="ECO:0000313" key="3">
    <source>
        <dbReference type="EMBL" id="CAA7029968.1"/>
    </source>
</evidence>
<dbReference type="EMBL" id="CACVBM020001088">
    <property type="protein sequence ID" value="CAA7029968.1"/>
    <property type="molecule type" value="Genomic_DNA"/>
</dbReference>
<evidence type="ECO:0000256" key="1">
    <source>
        <dbReference type="PROSITE-ProRule" id="PRU00221"/>
    </source>
</evidence>
<dbReference type="InterPro" id="IPR001680">
    <property type="entry name" value="WD40_rpt"/>
</dbReference>
<dbReference type="SUPFAM" id="SSF50978">
    <property type="entry name" value="WD40 repeat-like"/>
    <property type="match status" value="1"/>
</dbReference>
<keyword evidence="1" id="KW-0853">WD repeat</keyword>
<evidence type="ECO:0000313" key="4">
    <source>
        <dbReference type="Proteomes" id="UP000467841"/>
    </source>
</evidence>
<keyword evidence="2" id="KW-0732">Signal</keyword>
<organism evidence="3 4">
    <name type="scientific">Microthlaspi erraticum</name>
    <dbReference type="NCBI Taxonomy" id="1685480"/>
    <lineage>
        <taxon>Eukaryota</taxon>
        <taxon>Viridiplantae</taxon>
        <taxon>Streptophyta</taxon>
        <taxon>Embryophyta</taxon>
        <taxon>Tracheophyta</taxon>
        <taxon>Spermatophyta</taxon>
        <taxon>Magnoliopsida</taxon>
        <taxon>eudicotyledons</taxon>
        <taxon>Gunneridae</taxon>
        <taxon>Pentapetalae</taxon>
        <taxon>rosids</taxon>
        <taxon>malvids</taxon>
        <taxon>Brassicales</taxon>
        <taxon>Brassicaceae</taxon>
        <taxon>Coluteocarpeae</taxon>
        <taxon>Microthlaspi</taxon>
    </lineage>
</organism>
<feature type="chain" id="PRO_5025471017" description="Anaphase-promoting complex subunit 4 WD40 domain-containing protein" evidence="2">
    <location>
        <begin position="29"/>
        <end position="125"/>
    </location>
</feature>
<feature type="repeat" description="WD" evidence="1">
    <location>
        <begin position="34"/>
        <end position="66"/>
    </location>
</feature>
<dbReference type="PROSITE" id="PS50082">
    <property type="entry name" value="WD_REPEATS_2"/>
    <property type="match status" value="1"/>
</dbReference>
<name>A0A6D2IXU8_9BRAS</name>
<keyword evidence="4" id="KW-1185">Reference proteome</keyword>
<accession>A0A6D2IXU8</accession>
<dbReference type="OrthoDB" id="364224at2759"/>
<dbReference type="Proteomes" id="UP000467841">
    <property type="component" value="Unassembled WGS sequence"/>
</dbReference>
<sequence>MHEEKTIRVNSLLFLSEVCALLSRGVYAEKVSVPAGHQGDVWQMEWDMSGMTLASIGSGGMVKLWQSNLNVCFCLLQSHLSFLLIDLQWWYNFASHTNWPVEAFAEAKPCKGAALNSGDVAPISE</sequence>
<feature type="signal peptide" evidence="2">
    <location>
        <begin position="1"/>
        <end position="28"/>
    </location>
</feature>
<dbReference type="AlphaFoldDB" id="A0A6D2IXU8"/>
<evidence type="ECO:0008006" key="5">
    <source>
        <dbReference type="Google" id="ProtNLM"/>
    </source>
</evidence>
<protein>
    <recommendedName>
        <fullName evidence="5">Anaphase-promoting complex subunit 4 WD40 domain-containing protein</fullName>
    </recommendedName>
</protein>
<dbReference type="InterPro" id="IPR036322">
    <property type="entry name" value="WD40_repeat_dom_sf"/>
</dbReference>
<dbReference type="InterPro" id="IPR015943">
    <property type="entry name" value="WD40/YVTN_repeat-like_dom_sf"/>
</dbReference>
<gene>
    <name evidence="3" type="ORF">MERR_LOCUS17203</name>
</gene>
<dbReference type="Gene3D" id="2.130.10.10">
    <property type="entry name" value="YVTN repeat-like/Quinoprotein amine dehydrogenase"/>
    <property type="match status" value="1"/>
</dbReference>
<proteinExistence type="predicted"/>
<comment type="caution">
    <text evidence="3">The sequence shown here is derived from an EMBL/GenBank/DDBJ whole genome shotgun (WGS) entry which is preliminary data.</text>
</comment>
<reference evidence="3" key="1">
    <citation type="submission" date="2020-01" db="EMBL/GenBank/DDBJ databases">
        <authorList>
            <person name="Mishra B."/>
        </authorList>
    </citation>
    <scope>NUCLEOTIDE SEQUENCE [LARGE SCALE GENOMIC DNA]</scope>
</reference>